<accession>A0ABV5WJE2</accession>
<proteinExistence type="inferred from homology"/>
<organism evidence="3 4">
    <name type="scientific">Ectobacillus funiculus</name>
    <dbReference type="NCBI Taxonomy" id="137993"/>
    <lineage>
        <taxon>Bacteria</taxon>
        <taxon>Bacillati</taxon>
        <taxon>Bacillota</taxon>
        <taxon>Bacilli</taxon>
        <taxon>Bacillales</taxon>
        <taxon>Bacillaceae</taxon>
        <taxon>Ectobacillus</taxon>
    </lineage>
</organism>
<dbReference type="InterPro" id="IPR000525">
    <property type="entry name" value="Initiator_Rep_WH1"/>
</dbReference>
<dbReference type="InterPro" id="IPR036390">
    <property type="entry name" value="WH_DNA-bd_sf"/>
</dbReference>
<dbReference type="Pfam" id="PF21205">
    <property type="entry name" value="Rep3_C"/>
    <property type="match status" value="1"/>
</dbReference>
<sequence>MDAATISTVMDVKNLVTKSNLLIEANYRLGLVEQKIILCVASNIQPNDSDFKTYTFPVKEFHKLIGLKGSPKYTELRKITKELMRKVFEVRVNNKVVQVAWLSYVSYNEQEGTIDVRFDPFLRPFLLELKKNFTSYRLENVVKLKSSYAIRLYELLKQYEKIRERMFTLDDLRNILGADDIYPAYGNFKQRILVPAQNELKDKTDIQFDIAEYKTGRKVDRVKFIIRGRTSGEKPTRIFEERLSEFQAANTFSERAKRVAMQQGFILQDQTLRQWSKYGEDTVLQVLEEFRFQTGIENPIGYITRILQNKVAEDVSSQSLPNPATQNLEVYQALKHIQAEYARSSELLPDWFIRDAVVRKLMQHLSEEEAITIWEQEQEHFMQELHVQIQHNKSKHSRRKW</sequence>
<protein>
    <submittedName>
        <fullName evidence="3">Replication initiation protein</fullName>
    </submittedName>
</protein>
<dbReference type="RefSeq" id="WP_379951013.1">
    <property type="nucleotide sequence ID" value="NZ_JBHMAF010000167.1"/>
</dbReference>
<evidence type="ECO:0000313" key="4">
    <source>
        <dbReference type="Proteomes" id="UP001589609"/>
    </source>
</evidence>
<evidence type="ECO:0000256" key="1">
    <source>
        <dbReference type="ARBA" id="ARBA00038283"/>
    </source>
</evidence>
<dbReference type="Proteomes" id="UP001589609">
    <property type="component" value="Unassembled WGS sequence"/>
</dbReference>
<evidence type="ECO:0000259" key="2">
    <source>
        <dbReference type="Pfam" id="PF01051"/>
    </source>
</evidence>
<dbReference type="EMBL" id="JBHMAF010000167">
    <property type="protein sequence ID" value="MFB9760728.1"/>
    <property type="molecule type" value="Genomic_DNA"/>
</dbReference>
<gene>
    <name evidence="3" type="ORF">ACFFMS_20820</name>
</gene>
<reference evidence="3 4" key="1">
    <citation type="submission" date="2024-09" db="EMBL/GenBank/DDBJ databases">
        <authorList>
            <person name="Sun Q."/>
            <person name="Mori K."/>
        </authorList>
    </citation>
    <scope>NUCLEOTIDE SEQUENCE [LARGE SCALE GENOMIC DNA]</scope>
    <source>
        <strain evidence="3 4">JCM 11201</strain>
    </source>
</reference>
<feature type="domain" description="Initiator Rep protein WH1" evidence="2">
    <location>
        <begin position="16"/>
        <end position="157"/>
    </location>
</feature>
<dbReference type="InterPro" id="IPR036388">
    <property type="entry name" value="WH-like_DNA-bd_sf"/>
</dbReference>
<keyword evidence="4" id="KW-1185">Reference proteome</keyword>
<dbReference type="Pfam" id="PF01051">
    <property type="entry name" value="Rep3_N"/>
    <property type="match status" value="1"/>
</dbReference>
<dbReference type="SUPFAM" id="SSF46785">
    <property type="entry name" value="Winged helix' DNA-binding domain"/>
    <property type="match status" value="2"/>
</dbReference>
<evidence type="ECO:0000313" key="3">
    <source>
        <dbReference type="EMBL" id="MFB9760728.1"/>
    </source>
</evidence>
<comment type="caution">
    <text evidence="3">The sequence shown here is derived from an EMBL/GenBank/DDBJ whole genome shotgun (WGS) entry which is preliminary data.</text>
</comment>
<comment type="similarity">
    <text evidence="1">Belongs to the initiator RepB protein family.</text>
</comment>
<name>A0ABV5WJE2_9BACI</name>
<dbReference type="Gene3D" id="1.10.10.10">
    <property type="entry name" value="Winged helix-like DNA-binding domain superfamily/Winged helix DNA-binding domain"/>
    <property type="match status" value="2"/>
</dbReference>